<evidence type="ECO:0000256" key="3">
    <source>
        <dbReference type="ARBA" id="ARBA00010617"/>
    </source>
</evidence>
<keyword evidence="10" id="KW-0472">Membrane</keyword>
<evidence type="ECO:0000256" key="9">
    <source>
        <dbReference type="PIRSR" id="PIRSR602403-1"/>
    </source>
</evidence>
<dbReference type="AlphaFoldDB" id="A0A7U2NRB9"/>
<dbReference type="GO" id="GO:0020037">
    <property type="term" value="F:heme binding"/>
    <property type="evidence" value="ECO:0007669"/>
    <property type="project" value="InterPro"/>
</dbReference>
<keyword evidence="4 9" id="KW-0349">Heme</keyword>
<gene>
    <name evidence="11" type="ORF">JI435_130450</name>
</gene>
<evidence type="ECO:0000256" key="4">
    <source>
        <dbReference type="ARBA" id="ARBA00022617"/>
    </source>
</evidence>
<dbReference type="Gene3D" id="1.10.630.10">
    <property type="entry name" value="Cytochrome P450"/>
    <property type="match status" value="1"/>
</dbReference>
<reference evidence="12" key="1">
    <citation type="journal article" date="2021" name="BMC Genomics">
        <title>Chromosome-level genome assembly and manually-curated proteome of model necrotroph Parastagonospora nodorum Sn15 reveals a genome-wide trove of candidate effector homologs, and redundancy of virulence-related functions within an accessory chromosome.</title>
        <authorList>
            <person name="Bertazzoni S."/>
            <person name="Jones D.A.B."/>
            <person name="Phan H.T."/>
            <person name="Tan K.-C."/>
            <person name="Hane J.K."/>
        </authorList>
    </citation>
    <scope>NUCLEOTIDE SEQUENCE [LARGE SCALE GENOMIC DNA]</scope>
    <source>
        <strain evidence="12">SN15 / ATCC MYA-4574 / FGSC 10173)</strain>
    </source>
</reference>
<dbReference type="PRINTS" id="PR00385">
    <property type="entry name" value="P450"/>
</dbReference>
<comment type="similarity">
    <text evidence="3">Belongs to the cytochrome P450 family.</text>
</comment>
<name>A0A7U2NRB9_PHANO</name>
<dbReference type="InterPro" id="IPR002403">
    <property type="entry name" value="Cyt_P450_E_grp-IV"/>
</dbReference>
<dbReference type="GO" id="GO:0005506">
    <property type="term" value="F:iron ion binding"/>
    <property type="evidence" value="ECO:0007669"/>
    <property type="project" value="InterPro"/>
</dbReference>
<dbReference type="InterPro" id="IPR001128">
    <property type="entry name" value="Cyt_P450"/>
</dbReference>
<dbReference type="PRINTS" id="PR00465">
    <property type="entry name" value="EP450IV"/>
</dbReference>
<evidence type="ECO:0000313" key="11">
    <source>
        <dbReference type="EMBL" id="QRD07574.1"/>
    </source>
</evidence>
<keyword evidence="8" id="KW-0503">Monooxygenase</keyword>
<dbReference type="EMBL" id="CP069044">
    <property type="protein sequence ID" value="QRD07574.1"/>
    <property type="molecule type" value="Genomic_DNA"/>
</dbReference>
<proteinExistence type="inferred from homology"/>
<evidence type="ECO:0000256" key="5">
    <source>
        <dbReference type="ARBA" id="ARBA00022723"/>
    </source>
</evidence>
<feature type="transmembrane region" description="Helical" evidence="10">
    <location>
        <begin position="6"/>
        <end position="29"/>
    </location>
</feature>
<evidence type="ECO:0000313" key="12">
    <source>
        <dbReference type="Proteomes" id="UP000663193"/>
    </source>
</evidence>
<dbReference type="InterPro" id="IPR036396">
    <property type="entry name" value="Cyt_P450_sf"/>
</dbReference>
<dbReference type="OrthoDB" id="1844152at2759"/>
<organism evidence="11 12">
    <name type="scientific">Phaeosphaeria nodorum (strain SN15 / ATCC MYA-4574 / FGSC 10173)</name>
    <name type="common">Glume blotch fungus</name>
    <name type="synonym">Parastagonospora nodorum</name>
    <dbReference type="NCBI Taxonomy" id="321614"/>
    <lineage>
        <taxon>Eukaryota</taxon>
        <taxon>Fungi</taxon>
        <taxon>Dikarya</taxon>
        <taxon>Ascomycota</taxon>
        <taxon>Pezizomycotina</taxon>
        <taxon>Dothideomycetes</taxon>
        <taxon>Pleosporomycetidae</taxon>
        <taxon>Pleosporales</taxon>
        <taxon>Pleosporineae</taxon>
        <taxon>Phaeosphaeriaceae</taxon>
        <taxon>Parastagonospora</taxon>
    </lineage>
</organism>
<dbReference type="VEuPathDB" id="FungiDB:JI435_130450"/>
<comment type="cofactor">
    <cofactor evidence="1 9">
        <name>heme</name>
        <dbReference type="ChEBI" id="CHEBI:30413"/>
    </cofactor>
</comment>
<evidence type="ECO:0000256" key="6">
    <source>
        <dbReference type="ARBA" id="ARBA00023002"/>
    </source>
</evidence>
<evidence type="ECO:0000256" key="2">
    <source>
        <dbReference type="ARBA" id="ARBA00004685"/>
    </source>
</evidence>
<protein>
    <submittedName>
        <fullName evidence="11">Uncharacterized protein</fullName>
    </submittedName>
</protein>
<evidence type="ECO:0000256" key="7">
    <source>
        <dbReference type="ARBA" id="ARBA00023004"/>
    </source>
</evidence>
<dbReference type="GO" id="GO:0004497">
    <property type="term" value="F:monooxygenase activity"/>
    <property type="evidence" value="ECO:0007669"/>
    <property type="project" value="UniProtKB-KW"/>
</dbReference>
<dbReference type="CDD" id="cd11041">
    <property type="entry name" value="CYP503A1-like"/>
    <property type="match status" value="1"/>
</dbReference>
<dbReference type="SUPFAM" id="SSF48264">
    <property type="entry name" value="Cytochrome P450"/>
    <property type="match status" value="1"/>
</dbReference>
<dbReference type="GO" id="GO:0016705">
    <property type="term" value="F:oxidoreductase activity, acting on paired donors, with incorporation or reduction of molecular oxygen"/>
    <property type="evidence" value="ECO:0007669"/>
    <property type="project" value="InterPro"/>
</dbReference>
<dbReference type="Pfam" id="PF00067">
    <property type="entry name" value="p450"/>
    <property type="match status" value="1"/>
</dbReference>
<keyword evidence="10" id="KW-1133">Transmembrane helix</keyword>
<dbReference type="Proteomes" id="UP000663193">
    <property type="component" value="Chromosome 22"/>
</dbReference>
<keyword evidence="10" id="KW-0812">Transmembrane</keyword>
<dbReference type="PANTHER" id="PTHR46206">
    <property type="entry name" value="CYTOCHROME P450"/>
    <property type="match status" value="1"/>
</dbReference>
<keyword evidence="5 9" id="KW-0479">Metal-binding</keyword>
<keyword evidence="7 9" id="KW-0408">Iron</keyword>
<feature type="binding site" description="axial binding residue" evidence="9">
    <location>
        <position position="451"/>
    </location>
    <ligand>
        <name>heme</name>
        <dbReference type="ChEBI" id="CHEBI:30413"/>
    </ligand>
    <ligandPart>
        <name>Fe</name>
        <dbReference type="ChEBI" id="CHEBI:18248"/>
    </ligandPart>
</feature>
<keyword evidence="12" id="KW-1185">Reference proteome</keyword>
<keyword evidence="6" id="KW-0560">Oxidoreductase</keyword>
<evidence type="ECO:0000256" key="1">
    <source>
        <dbReference type="ARBA" id="ARBA00001971"/>
    </source>
</evidence>
<accession>A0A7U2NRB9</accession>
<comment type="pathway">
    <text evidence="2">Mycotoxin biosynthesis.</text>
</comment>
<sequence length="512" mass="57826">MESTTTTFSLFAVRTVFCCVVLAVFLAVFSARKPKSNLPWVALDEDPTTKGLQNVGKARRQWVENCNAVIDKGLSEVKGAFWVQTDVGPKIILPNSYAEEIRNSPHMVFSEAIKEELLATYSGITPIGLLTDGHVFQDLTRINLTRSLDAVTPILNGETRVSLQKLLGDKWRETPIRNFANDLIVRLSTRVFFGSELCQNQEYLDHIVTWGNLVLMVNAALRPWPLALRKIVHMFHPFSRQIRSTRMKIRSIISPLIAERVALKKQGKTSAKMSDMVGWMEDIIEEKGANVDLIDGQLFIAFAAVETTSTTLAYLILDLLDHPEAVAPLRQEIIEVLGSSGWSKTSLMRLKLLDSAMKESQRLHPLSHLNMQRKVIQNVTLSDGTVLPKGTQTFVRWETRSSESVYPNPDEFVVDRFLKMRESGENGASSKWQFVSTSPEHLAFGHGRQACPGRFFASNEMKVAMVHILLKYEWKYTGEGRKPEQTISHIPMLPFDQKVAFRRREVEAGLDL</sequence>
<evidence type="ECO:0000256" key="8">
    <source>
        <dbReference type="ARBA" id="ARBA00023033"/>
    </source>
</evidence>
<dbReference type="PANTHER" id="PTHR46206:SF2">
    <property type="entry name" value="CYTOCHROME P450 MONOOXYGENASE AUSG-RELATED"/>
    <property type="match status" value="1"/>
</dbReference>
<evidence type="ECO:0000256" key="10">
    <source>
        <dbReference type="SAM" id="Phobius"/>
    </source>
</evidence>